<evidence type="ECO:0000256" key="1">
    <source>
        <dbReference type="ARBA" id="ARBA00001974"/>
    </source>
</evidence>
<dbReference type="Pfam" id="PF02913">
    <property type="entry name" value="FAD-oxidase_C"/>
    <property type="match status" value="1"/>
</dbReference>
<evidence type="ECO:0000313" key="6">
    <source>
        <dbReference type="EMBL" id="KZT57045.1"/>
    </source>
</evidence>
<keyword evidence="7" id="KW-1185">Reference proteome</keyword>
<dbReference type="STRING" id="1353952.A0A165FPU7"/>
<dbReference type="SUPFAM" id="SSF55103">
    <property type="entry name" value="FAD-linked oxidases, C-terminal domain"/>
    <property type="match status" value="1"/>
</dbReference>
<dbReference type="PROSITE" id="PS51387">
    <property type="entry name" value="FAD_PCMH"/>
    <property type="match status" value="1"/>
</dbReference>
<sequence>MLGAASLPIPPTPSWPEVYSGIPARLADIAAQTKEKIFSQRTLPRAAERTQAEELPILPPEITRERFNEAVAELRKDIGEKNVELNDKPLIDGWYMEHPNTHDAFHIMEQDDTVSSATVYPGSTEEVQTVVRWANKYLIPIYPISMGRNLGYGGAAPRIRGAVVLDLGRRMDKVLKIDPDNCSCLVEPGVSYFALYEAVQATGYPLWIDTPDLGGGSVLGNAVDRGVGYTPYGDHFGCHCGMEVVLPTGEVVRTGMGALPGKNGEDNPCWQSFQYGYGPYSDGIFTQSNFGIVTKMGFWLMPATDHTSYMITFRDEDQYPEIMSTIRPLAINKVLGNVPQLRHVIQELAVTGKPKSYFYDGPGQIPREVIRKWAKEMPCGDCSWVFYGTVYGPDEFRRGQLEIIRREFGKIDGSRLMLPEELPEDHYLHSRVAVCSGVPVLRELDWLQWLPNGAHLFFAPIAPTSGEDVKRLFELCRKRHEEYGIDLFPTLCVASRESHVIVNLVYDRSSKESKAKAYNCLRAMIADAAAEGYGEYRTHILFSDQVAGTYNWNNNALMRMNEALKDALDPNGILAPGKNGIWPKRFRGKGWEILAGDQRTSSLPAIVKEPAAGEKL</sequence>
<dbReference type="Gene3D" id="3.30.465.10">
    <property type="match status" value="1"/>
</dbReference>
<dbReference type="Gene3D" id="3.40.462.10">
    <property type="entry name" value="FAD-linked oxidases, C-terminal domain"/>
    <property type="match status" value="1"/>
</dbReference>
<dbReference type="GO" id="GO:0008720">
    <property type="term" value="F:D-lactate dehydrogenase (NAD+) activity"/>
    <property type="evidence" value="ECO:0007669"/>
    <property type="project" value="TreeGrafter"/>
</dbReference>
<dbReference type="SUPFAM" id="SSF56176">
    <property type="entry name" value="FAD-binding/transporter-associated domain-like"/>
    <property type="match status" value="1"/>
</dbReference>
<evidence type="ECO:0000256" key="4">
    <source>
        <dbReference type="ARBA" id="ARBA00023002"/>
    </source>
</evidence>
<dbReference type="PANTHER" id="PTHR11748">
    <property type="entry name" value="D-LACTATE DEHYDROGENASE"/>
    <property type="match status" value="1"/>
</dbReference>
<dbReference type="InParanoid" id="A0A165FPU7"/>
<protein>
    <submittedName>
        <fullName evidence="6">Vanillyl alcohol oxidase</fullName>
    </submittedName>
</protein>
<comment type="cofactor">
    <cofactor evidence="1">
        <name>FAD</name>
        <dbReference type="ChEBI" id="CHEBI:57692"/>
    </cofactor>
</comment>
<dbReference type="Proteomes" id="UP000076842">
    <property type="component" value="Unassembled WGS sequence"/>
</dbReference>
<dbReference type="InterPro" id="IPR016167">
    <property type="entry name" value="FAD-bd_PCMH_sub1"/>
</dbReference>
<evidence type="ECO:0000256" key="2">
    <source>
        <dbReference type="ARBA" id="ARBA00022630"/>
    </source>
</evidence>
<evidence type="ECO:0000259" key="5">
    <source>
        <dbReference type="PROSITE" id="PS51387"/>
    </source>
</evidence>
<dbReference type="Gene3D" id="1.10.45.10">
    <property type="entry name" value="Vanillyl-alcohol Oxidase, Chain A, domain 4"/>
    <property type="match status" value="1"/>
</dbReference>
<dbReference type="GO" id="GO:0071949">
    <property type="term" value="F:FAD binding"/>
    <property type="evidence" value="ECO:0007669"/>
    <property type="project" value="InterPro"/>
</dbReference>
<dbReference type="Pfam" id="PF01565">
    <property type="entry name" value="FAD_binding_4"/>
    <property type="match status" value="1"/>
</dbReference>
<keyword evidence="2" id="KW-0285">Flavoprotein</keyword>
<feature type="domain" description="FAD-binding PCMH-type" evidence="5">
    <location>
        <begin position="111"/>
        <end position="303"/>
    </location>
</feature>
<dbReference type="InterPro" id="IPR016170">
    <property type="entry name" value="Cytok_DH_C_sf"/>
</dbReference>
<name>A0A165FPU7_9BASI</name>
<organism evidence="6 7">
    <name type="scientific">Calocera cornea HHB12733</name>
    <dbReference type="NCBI Taxonomy" id="1353952"/>
    <lineage>
        <taxon>Eukaryota</taxon>
        <taxon>Fungi</taxon>
        <taxon>Dikarya</taxon>
        <taxon>Basidiomycota</taxon>
        <taxon>Agaricomycotina</taxon>
        <taxon>Dacrymycetes</taxon>
        <taxon>Dacrymycetales</taxon>
        <taxon>Dacrymycetaceae</taxon>
        <taxon>Calocera</taxon>
    </lineage>
</organism>
<evidence type="ECO:0000256" key="3">
    <source>
        <dbReference type="ARBA" id="ARBA00022827"/>
    </source>
</evidence>
<dbReference type="InterPro" id="IPR016171">
    <property type="entry name" value="Vanillyl_alc_oxidase_C-sub2"/>
</dbReference>
<dbReference type="PANTHER" id="PTHR11748:SF114">
    <property type="entry name" value="ARYL-ALCOHOL OXIDASE VANILLYL-ALCOHOL OXIDASE (AFU_ORTHOLOGUE AFUA_3G09500)-RELATED"/>
    <property type="match status" value="1"/>
</dbReference>
<evidence type="ECO:0000313" key="7">
    <source>
        <dbReference type="Proteomes" id="UP000076842"/>
    </source>
</evidence>
<keyword evidence="3" id="KW-0274">FAD</keyword>
<dbReference type="InterPro" id="IPR016169">
    <property type="entry name" value="FAD-bd_PCMH_sub2"/>
</dbReference>
<dbReference type="InterPro" id="IPR006094">
    <property type="entry name" value="Oxid_FAD_bind_N"/>
</dbReference>
<dbReference type="InterPro" id="IPR036318">
    <property type="entry name" value="FAD-bd_PCMH-like_sf"/>
</dbReference>
<proteinExistence type="predicted"/>
<dbReference type="GO" id="GO:1903457">
    <property type="term" value="P:lactate catabolic process"/>
    <property type="evidence" value="ECO:0007669"/>
    <property type="project" value="TreeGrafter"/>
</dbReference>
<dbReference type="EMBL" id="KV423969">
    <property type="protein sequence ID" value="KZT57045.1"/>
    <property type="molecule type" value="Genomic_DNA"/>
</dbReference>
<accession>A0A165FPU7</accession>
<dbReference type="OrthoDB" id="5332616at2759"/>
<dbReference type="InterPro" id="IPR016166">
    <property type="entry name" value="FAD-bd_PCMH"/>
</dbReference>
<keyword evidence="4" id="KW-0560">Oxidoreductase</keyword>
<dbReference type="Gene3D" id="3.30.43.10">
    <property type="entry name" value="Uridine Diphospho-n-acetylenolpyruvylglucosamine Reductase, domain 2"/>
    <property type="match status" value="1"/>
</dbReference>
<dbReference type="InterPro" id="IPR016164">
    <property type="entry name" value="FAD-linked_Oxase-like_C"/>
</dbReference>
<reference evidence="6 7" key="1">
    <citation type="journal article" date="2016" name="Mol. Biol. Evol.">
        <title>Comparative Genomics of Early-Diverging Mushroom-Forming Fungi Provides Insights into the Origins of Lignocellulose Decay Capabilities.</title>
        <authorList>
            <person name="Nagy L.G."/>
            <person name="Riley R."/>
            <person name="Tritt A."/>
            <person name="Adam C."/>
            <person name="Daum C."/>
            <person name="Floudas D."/>
            <person name="Sun H."/>
            <person name="Yadav J.S."/>
            <person name="Pangilinan J."/>
            <person name="Larsson K.H."/>
            <person name="Matsuura K."/>
            <person name="Barry K."/>
            <person name="Labutti K."/>
            <person name="Kuo R."/>
            <person name="Ohm R.A."/>
            <person name="Bhattacharya S.S."/>
            <person name="Shirouzu T."/>
            <person name="Yoshinaga Y."/>
            <person name="Martin F.M."/>
            <person name="Grigoriev I.V."/>
            <person name="Hibbett D.S."/>
        </authorList>
    </citation>
    <scope>NUCLEOTIDE SEQUENCE [LARGE SCALE GENOMIC DNA]</scope>
    <source>
        <strain evidence="6 7">HHB12733</strain>
    </source>
</reference>
<dbReference type="GO" id="GO:0005739">
    <property type="term" value="C:mitochondrion"/>
    <property type="evidence" value="ECO:0007669"/>
    <property type="project" value="TreeGrafter"/>
</dbReference>
<dbReference type="AlphaFoldDB" id="A0A165FPU7"/>
<gene>
    <name evidence="6" type="ORF">CALCODRAFT_296143</name>
</gene>
<dbReference type="InterPro" id="IPR004113">
    <property type="entry name" value="FAD-bd_oxidored_4_C"/>
</dbReference>
<dbReference type="GO" id="GO:0004458">
    <property type="term" value="F:D-lactate dehydrogenase (cytochrome) activity"/>
    <property type="evidence" value="ECO:0007669"/>
    <property type="project" value="TreeGrafter"/>
</dbReference>